<dbReference type="AlphaFoldDB" id="X0Z481"/>
<feature type="transmembrane region" description="Helical" evidence="1">
    <location>
        <begin position="37"/>
        <end position="58"/>
    </location>
</feature>
<keyword evidence="1" id="KW-1133">Transmembrane helix</keyword>
<dbReference type="EMBL" id="BART01006451">
    <property type="protein sequence ID" value="GAG63819.1"/>
    <property type="molecule type" value="Genomic_DNA"/>
</dbReference>
<reference evidence="2" key="1">
    <citation type="journal article" date="2014" name="Front. Microbiol.">
        <title>High frequency of phylogenetically diverse reductive dehalogenase-homologous genes in deep subseafloor sedimentary metagenomes.</title>
        <authorList>
            <person name="Kawai M."/>
            <person name="Futagami T."/>
            <person name="Toyoda A."/>
            <person name="Takaki Y."/>
            <person name="Nishi S."/>
            <person name="Hori S."/>
            <person name="Arai W."/>
            <person name="Tsubouchi T."/>
            <person name="Morono Y."/>
            <person name="Uchiyama I."/>
            <person name="Ito T."/>
            <person name="Fujiyama A."/>
            <person name="Inagaki F."/>
            <person name="Takami H."/>
        </authorList>
    </citation>
    <scope>NUCLEOTIDE SEQUENCE</scope>
    <source>
        <strain evidence="2">Expedition CK06-06</strain>
    </source>
</reference>
<evidence type="ECO:0000313" key="2">
    <source>
        <dbReference type="EMBL" id="GAG63819.1"/>
    </source>
</evidence>
<gene>
    <name evidence="2" type="ORF">S01H4_14718</name>
</gene>
<sequence length="73" mass="8194">MKRITKWFLINPCAYIAVGGILIISDLGNSYLLNFTGIRGLVGLSMIAIIMPIIGYVWEKRYETNNAGKEETK</sequence>
<comment type="caution">
    <text evidence="2">The sequence shown here is derived from an EMBL/GenBank/DDBJ whole genome shotgun (WGS) entry which is preliminary data.</text>
</comment>
<proteinExistence type="predicted"/>
<evidence type="ECO:0000256" key="1">
    <source>
        <dbReference type="SAM" id="Phobius"/>
    </source>
</evidence>
<protein>
    <submittedName>
        <fullName evidence="2">Uncharacterized protein</fullName>
    </submittedName>
</protein>
<name>X0Z481_9ZZZZ</name>
<feature type="transmembrane region" description="Helical" evidence="1">
    <location>
        <begin position="7"/>
        <end position="25"/>
    </location>
</feature>
<keyword evidence="1" id="KW-0812">Transmembrane</keyword>
<keyword evidence="1" id="KW-0472">Membrane</keyword>
<organism evidence="2">
    <name type="scientific">marine sediment metagenome</name>
    <dbReference type="NCBI Taxonomy" id="412755"/>
    <lineage>
        <taxon>unclassified sequences</taxon>
        <taxon>metagenomes</taxon>
        <taxon>ecological metagenomes</taxon>
    </lineage>
</organism>
<accession>X0Z481</accession>